<evidence type="ECO:0000256" key="4">
    <source>
        <dbReference type="ARBA" id="ARBA00022475"/>
    </source>
</evidence>
<keyword evidence="6 9" id="KW-1133">Transmembrane helix</keyword>
<evidence type="ECO:0000313" key="10">
    <source>
        <dbReference type="EMBL" id="KZS95757.1"/>
    </source>
</evidence>
<reference evidence="10 11" key="1">
    <citation type="journal article" date="2016" name="Mol. Biol. Evol.">
        <title>Comparative Genomics of Early-Diverging Mushroom-Forming Fungi Provides Insights into the Origins of Lignocellulose Decay Capabilities.</title>
        <authorList>
            <person name="Nagy L.G."/>
            <person name="Riley R."/>
            <person name="Tritt A."/>
            <person name="Adam C."/>
            <person name="Daum C."/>
            <person name="Floudas D."/>
            <person name="Sun H."/>
            <person name="Yadav J.S."/>
            <person name="Pangilinan J."/>
            <person name="Larsson K.H."/>
            <person name="Matsuura K."/>
            <person name="Barry K."/>
            <person name="Labutti K."/>
            <person name="Kuo R."/>
            <person name="Ohm R.A."/>
            <person name="Bhattacharya S.S."/>
            <person name="Shirouzu T."/>
            <person name="Yoshinaga Y."/>
            <person name="Martin F.M."/>
            <person name="Grigoriev I.V."/>
            <person name="Hibbett D.S."/>
        </authorList>
    </citation>
    <scope>NUCLEOTIDE SEQUENCE [LARGE SCALE GENOMIC DNA]</scope>
    <source>
        <strain evidence="10 11">HHB9708</strain>
    </source>
</reference>
<dbReference type="GO" id="GO:0005886">
    <property type="term" value="C:plasma membrane"/>
    <property type="evidence" value="ECO:0007669"/>
    <property type="project" value="UniProtKB-SubCell"/>
</dbReference>
<evidence type="ECO:0000256" key="7">
    <source>
        <dbReference type="ARBA" id="ARBA00023136"/>
    </source>
</evidence>
<dbReference type="AlphaFoldDB" id="A0A164X9N9"/>
<feature type="transmembrane region" description="Helical" evidence="9">
    <location>
        <begin position="355"/>
        <end position="375"/>
    </location>
</feature>
<gene>
    <name evidence="10" type="ORF">SISNIDRAFT_494057</name>
</gene>
<evidence type="ECO:0000256" key="3">
    <source>
        <dbReference type="ARBA" id="ARBA00022448"/>
    </source>
</evidence>
<dbReference type="Proteomes" id="UP000076722">
    <property type="component" value="Unassembled WGS sequence"/>
</dbReference>
<dbReference type="Gene3D" id="1.50.10.150">
    <property type="entry name" value="Voltage-dependent anion channel"/>
    <property type="match status" value="1"/>
</dbReference>
<dbReference type="OrthoDB" id="1099at2759"/>
<evidence type="ECO:0000256" key="6">
    <source>
        <dbReference type="ARBA" id="ARBA00022989"/>
    </source>
</evidence>
<evidence type="ECO:0008006" key="12">
    <source>
        <dbReference type="Google" id="ProtNLM"/>
    </source>
</evidence>
<keyword evidence="7 9" id="KW-0472">Membrane</keyword>
<feature type="transmembrane region" description="Helical" evidence="9">
    <location>
        <begin position="52"/>
        <end position="72"/>
    </location>
</feature>
<dbReference type="PANTHER" id="PTHR31686">
    <property type="match status" value="1"/>
</dbReference>
<feature type="transmembrane region" description="Helical" evidence="9">
    <location>
        <begin position="226"/>
        <end position="253"/>
    </location>
</feature>
<evidence type="ECO:0000313" key="11">
    <source>
        <dbReference type="Proteomes" id="UP000076722"/>
    </source>
</evidence>
<proteinExistence type="inferred from homology"/>
<dbReference type="GO" id="GO:0000319">
    <property type="term" value="F:sulfite transmembrane transporter activity"/>
    <property type="evidence" value="ECO:0007669"/>
    <property type="project" value="TreeGrafter"/>
</dbReference>
<evidence type="ECO:0000256" key="9">
    <source>
        <dbReference type="SAM" id="Phobius"/>
    </source>
</evidence>
<feature type="transmembrane region" description="Helical" evidence="9">
    <location>
        <begin position="314"/>
        <end position="343"/>
    </location>
</feature>
<protein>
    <recommendedName>
        <fullName evidence="12">C4-dicarboxylate transporter/malic acid transport protein</fullName>
    </recommendedName>
</protein>
<keyword evidence="5 9" id="KW-0812">Transmembrane</keyword>
<dbReference type="InterPro" id="IPR004695">
    <property type="entry name" value="SLAC1/Mae1/Ssu1/TehA"/>
</dbReference>
<keyword evidence="11" id="KW-1185">Reference proteome</keyword>
<feature type="transmembrane region" description="Helical" evidence="9">
    <location>
        <begin position="274"/>
        <end position="294"/>
    </location>
</feature>
<dbReference type="InterPro" id="IPR038665">
    <property type="entry name" value="Voltage-dep_anion_channel_sf"/>
</dbReference>
<evidence type="ECO:0000256" key="5">
    <source>
        <dbReference type="ARBA" id="ARBA00022692"/>
    </source>
</evidence>
<accession>A0A164X9N9</accession>
<dbReference type="EMBL" id="KV419400">
    <property type="protein sequence ID" value="KZS95757.1"/>
    <property type="molecule type" value="Genomic_DNA"/>
</dbReference>
<feature type="transmembrane region" description="Helical" evidence="9">
    <location>
        <begin position="159"/>
        <end position="180"/>
    </location>
</feature>
<organism evidence="10 11">
    <name type="scientific">Sistotremastrum niveocremeum HHB9708</name>
    <dbReference type="NCBI Taxonomy" id="1314777"/>
    <lineage>
        <taxon>Eukaryota</taxon>
        <taxon>Fungi</taxon>
        <taxon>Dikarya</taxon>
        <taxon>Basidiomycota</taxon>
        <taxon>Agaricomycotina</taxon>
        <taxon>Agaricomycetes</taxon>
        <taxon>Sistotremastrales</taxon>
        <taxon>Sistotremastraceae</taxon>
        <taxon>Sertulicium</taxon>
        <taxon>Sertulicium niveocremeum</taxon>
    </lineage>
</organism>
<feature type="transmembrane region" description="Helical" evidence="9">
    <location>
        <begin position="78"/>
        <end position="103"/>
    </location>
</feature>
<name>A0A164X9N9_9AGAM</name>
<evidence type="ECO:0000256" key="8">
    <source>
        <dbReference type="SAM" id="MobiDB-lite"/>
    </source>
</evidence>
<feature type="region of interest" description="Disordered" evidence="8">
    <location>
        <begin position="1"/>
        <end position="21"/>
    </location>
</feature>
<dbReference type="InterPro" id="IPR051629">
    <property type="entry name" value="Sulfite_efflux_TDT"/>
</dbReference>
<sequence length="444" mass="49523">MSSPSSKIVELTPSNASQTVPSVPRPLPELLYGYPKNTPMPWRERIRNFTPAWFYVTMGLAISSLQPIGIPWHHELLVLRVLFLIFWLATLLVIIAFIGLTVARYIMFPGMWRRVLDHPDEAMYLACFPMTLIPMENGMSEGIYLWYGFAGRNSVKWLWFTFACWVATTVLGYILAFIMFRKMVTVHMHDMKSMTGAWLSPFGALIVDGSAGSLMLPLLAAHNKSIAMFAALWSLMTLIIGFSVCCLILAILLQRMFVDGLPPAKHIWTSWSPLSVMTQTGFTLIAICGGFNDLLPVHYGKSAFLTNPAAGEVILGIGIAVGMCLWMISIVCLIFAIFAVWAVHRREGLIFGPNCWAWVFPFGVWAFHTYGLGLYLDSQFFRILGGILSIVTMLLCAGMAIITIPPFFKGTMFNYSYVVDDEAMGVVYSHKVDTSAVETSEKAA</sequence>
<keyword evidence="4" id="KW-1003">Cell membrane</keyword>
<evidence type="ECO:0000256" key="2">
    <source>
        <dbReference type="ARBA" id="ARBA00008566"/>
    </source>
</evidence>
<feature type="transmembrane region" description="Helical" evidence="9">
    <location>
        <begin position="381"/>
        <end position="404"/>
    </location>
</feature>
<evidence type="ECO:0000256" key="1">
    <source>
        <dbReference type="ARBA" id="ARBA00004651"/>
    </source>
</evidence>
<comment type="subcellular location">
    <subcellularLocation>
        <location evidence="1">Cell membrane</location>
        <topology evidence="1">Multi-pass membrane protein</topology>
    </subcellularLocation>
</comment>
<feature type="transmembrane region" description="Helical" evidence="9">
    <location>
        <begin position="201"/>
        <end position="220"/>
    </location>
</feature>
<comment type="similarity">
    <text evidence="2">Belongs to the tellurite-resistance/dicarboxylate transporter (TDT) family.</text>
</comment>
<dbReference type="PANTHER" id="PTHR31686:SF1">
    <property type="entry name" value="SULFITE EFFLUX PUMP SSU1"/>
    <property type="match status" value="1"/>
</dbReference>
<dbReference type="Pfam" id="PF03595">
    <property type="entry name" value="SLAC1"/>
    <property type="match status" value="1"/>
</dbReference>
<keyword evidence="3" id="KW-0813">Transport</keyword>